<evidence type="ECO:0000256" key="3">
    <source>
        <dbReference type="SAM" id="Coils"/>
    </source>
</evidence>
<evidence type="ECO:0000259" key="7">
    <source>
        <dbReference type="Pfam" id="PF16495"/>
    </source>
</evidence>
<feature type="non-terminal residue" evidence="9">
    <location>
        <position position="609"/>
    </location>
</feature>
<gene>
    <name evidence="9" type="ORF">RJ640_022237</name>
</gene>
<organism evidence="9 10">
    <name type="scientific">Escallonia rubra</name>
    <dbReference type="NCBI Taxonomy" id="112253"/>
    <lineage>
        <taxon>Eukaryota</taxon>
        <taxon>Viridiplantae</taxon>
        <taxon>Streptophyta</taxon>
        <taxon>Embryophyta</taxon>
        <taxon>Tracheophyta</taxon>
        <taxon>Spermatophyta</taxon>
        <taxon>Magnoliopsida</taxon>
        <taxon>eudicotyledons</taxon>
        <taxon>Gunneridae</taxon>
        <taxon>Pentapetalae</taxon>
        <taxon>asterids</taxon>
        <taxon>campanulids</taxon>
        <taxon>Escalloniales</taxon>
        <taxon>Escalloniaceae</taxon>
        <taxon>Escallonia</taxon>
    </lineage>
</organism>
<feature type="domain" description="RecQ-mediated genome instability protein 1 C-terminal OB-fold" evidence="6">
    <location>
        <begin position="532"/>
        <end position="609"/>
    </location>
</feature>
<evidence type="ECO:0000259" key="5">
    <source>
        <dbReference type="Pfam" id="PF08585"/>
    </source>
</evidence>
<dbReference type="GO" id="GO:0031422">
    <property type="term" value="C:RecQ family helicase-topoisomerase III complex"/>
    <property type="evidence" value="ECO:0007669"/>
    <property type="project" value="TreeGrafter"/>
</dbReference>
<reference evidence="9" key="1">
    <citation type="submission" date="2022-12" db="EMBL/GenBank/DDBJ databases">
        <title>Draft genome assemblies for two species of Escallonia (Escalloniales).</title>
        <authorList>
            <person name="Chanderbali A."/>
            <person name="Dervinis C."/>
            <person name="Anghel I."/>
            <person name="Soltis D."/>
            <person name="Soltis P."/>
            <person name="Zapata F."/>
        </authorList>
    </citation>
    <scope>NUCLEOTIDE SEQUENCE</scope>
    <source>
        <strain evidence="9">UCBG92.1500</strain>
        <tissue evidence="9">Leaf</tissue>
    </source>
</reference>
<keyword evidence="10" id="KW-1185">Reference proteome</keyword>
<feature type="domain" description="SMARCC C-terminal" evidence="7">
    <location>
        <begin position="45"/>
        <end position="130"/>
    </location>
</feature>
<evidence type="ECO:0000313" key="10">
    <source>
        <dbReference type="Proteomes" id="UP001187471"/>
    </source>
</evidence>
<dbReference type="PANTHER" id="PTHR14790">
    <property type="entry name" value="RECQ-MEDIATED GENOME INSTABILITY PROTEIN 1 RMI1"/>
    <property type="match status" value="1"/>
</dbReference>
<dbReference type="AlphaFoldDB" id="A0AA88QTK7"/>
<evidence type="ECO:0000313" key="9">
    <source>
        <dbReference type="EMBL" id="KAK2965710.1"/>
    </source>
</evidence>
<sequence length="609" mass="68258">MSVYAVWLNIRIRLTETQETLSDREREYFSNFANERCKCDSSWRAAARARLLADEEDREIEHLVATVMELSFPCLHDLLVWLEKLNSKIKHLGDLELIMEKEHAQMEELEESLLAERMNVLQRLDEAEEDIEVEVELSEPTLNFETVTLNSTNPNTRSSSPIQLEISDDEFINIPDITPPSFRPSDYCPISGILGRLGLRLRREWLDSCVRGLERLLFTGLDDAAEAKLCFEQFLCSDMNCVGASVLRENVHDMHLVDLAEPFVLQVDEIVNISCPLKGRYQNAPSTLRCLKLSMTDCVQRVFGMEYRPIKDLEDLAPAGLKVMIHYEERLYGPDLLDLFGKIVTVTLSRTRTGVVPPLAARATLAAWPPDPVSVPGHDNSSMEQPTISTISVQADAQGYRSCSNVVHSSDNVLHLVYLQVIGQQNSAVPMSRVSAEANQSSAGPNPPSAAPVHRESAERNPSSAAPIHREVAEPSPSYAASSDREMDEHIQHNASSSSAVLEVDDFHMAEAVEHLSALTGDLGTPFTYLAIADMLGFQYKQRTTFELHVYVHDGNLISKILIDHEVVQKAIGHFPKDVTALLASSDMNKVRNMKETMKQFQIFLVNFE</sequence>
<feature type="region of interest" description="Disordered" evidence="4">
    <location>
        <begin position="432"/>
        <end position="495"/>
    </location>
</feature>
<dbReference type="Pfam" id="PF16099">
    <property type="entry name" value="RMI1_C"/>
    <property type="match status" value="1"/>
</dbReference>
<dbReference type="GO" id="GO:0000724">
    <property type="term" value="P:double-strand break repair via homologous recombination"/>
    <property type="evidence" value="ECO:0007669"/>
    <property type="project" value="TreeGrafter"/>
</dbReference>
<feature type="compositionally biased region" description="Basic and acidic residues" evidence="4">
    <location>
        <begin position="483"/>
        <end position="492"/>
    </location>
</feature>
<dbReference type="InterPro" id="IPR042470">
    <property type="entry name" value="RMI1_N_C_sf"/>
</dbReference>
<proteinExistence type="inferred from homology"/>
<dbReference type="InterPro" id="IPR013894">
    <property type="entry name" value="RMI1_OB"/>
</dbReference>
<name>A0AA88QTK7_9ASTE</name>
<dbReference type="InterPro" id="IPR049363">
    <property type="entry name" value="RMI1_N"/>
</dbReference>
<dbReference type="Gene3D" id="2.40.50.770">
    <property type="entry name" value="RecQ-mediated genome instability protein Rmi1, C-terminal domain"/>
    <property type="match status" value="1"/>
</dbReference>
<evidence type="ECO:0000259" key="6">
    <source>
        <dbReference type="Pfam" id="PF16099"/>
    </source>
</evidence>
<feature type="coiled-coil region" evidence="3">
    <location>
        <begin position="92"/>
        <end position="130"/>
    </location>
</feature>
<evidence type="ECO:0000259" key="8">
    <source>
        <dbReference type="Pfam" id="PF21000"/>
    </source>
</evidence>
<dbReference type="GO" id="GO:0016604">
    <property type="term" value="C:nuclear body"/>
    <property type="evidence" value="ECO:0007669"/>
    <property type="project" value="TreeGrafter"/>
</dbReference>
<dbReference type="Pfam" id="PF21000">
    <property type="entry name" value="RMI1_N_N"/>
    <property type="match status" value="1"/>
</dbReference>
<comment type="caution">
    <text evidence="9">The sequence shown here is derived from an EMBL/GenBank/DDBJ whole genome shotgun (WGS) entry which is preliminary data.</text>
</comment>
<dbReference type="Proteomes" id="UP001187471">
    <property type="component" value="Unassembled WGS sequence"/>
</dbReference>
<evidence type="ECO:0000256" key="1">
    <source>
        <dbReference type="ARBA" id="ARBA00006395"/>
    </source>
</evidence>
<evidence type="ECO:0000256" key="4">
    <source>
        <dbReference type="SAM" id="MobiDB-lite"/>
    </source>
</evidence>
<feature type="domain" description="RecQ mediated genome instability protein 1 OB-fold" evidence="5">
    <location>
        <begin position="250"/>
        <end position="326"/>
    </location>
</feature>
<dbReference type="Pfam" id="PF08585">
    <property type="entry name" value="RMI1_N_C"/>
    <property type="match status" value="1"/>
</dbReference>
<accession>A0AA88QTK7</accession>
<dbReference type="Pfam" id="PF16495">
    <property type="entry name" value="SWIRM-assoc_1"/>
    <property type="match status" value="1"/>
</dbReference>
<dbReference type="InterPro" id="IPR032199">
    <property type="entry name" value="RMI1_C"/>
</dbReference>
<feature type="domain" description="RMI1 N-terminal" evidence="8">
    <location>
        <begin position="198"/>
        <end position="239"/>
    </location>
</feature>
<dbReference type="InterPro" id="IPR032451">
    <property type="entry name" value="SMARCC_C"/>
</dbReference>
<dbReference type="EMBL" id="JAVXUO010003188">
    <property type="protein sequence ID" value="KAK2965710.1"/>
    <property type="molecule type" value="Genomic_DNA"/>
</dbReference>
<dbReference type="GO" id="GO:0000166">
    <property type="term" value="F:nucleotide binding"/>
    <property type="evidence" value="ECO:0007669"/>
    <property type="project" value="InterPro"/>
</dbReference>
<evidence type="ECO:0000256" key="2">
    <source>
        <dbReference type="ARBA" id="ARBA00018987"/>
    </source>
</evidence>
<dbReference type="SMART" id="SM01161">
    <property type="entry name" value="DUF1767"/>
    <property type="match status" value="1"/>
</dbReference>
<keyword evidence="3" id="KW-0175">Coiled coil</keyword>
<dbReference type="GO" id="GO:0000712">
    <property type="term" value="P:resolution of meiotic recombination intermediates"/>
    <property type="evidence" value="ECO:0007669"/>
    <property type="project" value="TreeGrafter"/>
</dbReference>
<comment type="similarity">
    <text evidence="1">Belongs to the RMI1 family.</text>
</comment>
<dbReference type="PANTHER" id="PTHR14790:SF15">
    <property type="entry name" value="RECQ-MEDIATED GENOME INSTABILITY PROTEIN 1"/>
    <property type="match status" value="1"/>
</dbReference>
<protein>
    <recommendedName>
        <fullName evidence="2">RecQ-mediated genome instability protein 1</fullName>
    </recommendedName>
</protein>